<dbReference type="Pfam" id="PF01144">
    <property type="entry name" value="CoA_trans"/>
    <property type="match status" value="1"/>
</dbReference>
<protein>
    <submittedName>
        <fullName evidence="2">Uncharacterized protein</fullName>
    </submittedName>
</protein>
<name>A0A915L8I7_ROMCU</name>
<keyword evidence="1" id="KW-1185">Reference proteome</keyword>
<dbReference type="SMART" id="SM00882">
    <property type="entry name" value="CoA_trans"/>
    <property type="match status" value="1"/>
</dbReference>
<dbReference type="Gene3D" id="3.40.1080.10">
    <property type="entry name" value="Glutaconate Coenzyme A-transferase"/>
    <property type="match status" value="1"/>
</dbReference>
<dbReference type="GO" id="GO:0008260">
    <property type="term" value="F:succinyl-CoA:3-oxo-acid CoA-transferase activity"/>
    <property type="evidence" value="ECO:0007669"/>
    <property type="project" value="TreeGrafter"/>
</dbReference>
<evidence type="ECO:0000313" key="2">
    <source>
        <dbReference type="WBParaSite" id="nRc.2.0.1.t47132-RA"/>
    </source>
</evidence>
<reference evidence="2" key="1">
    <citation type="submission" date="2022-11" db="UniProtKB">
        <authorList>
            <consortium name="WormBaseParasite"/>
        </authorList>
    </citation>
    <scope>IDENTIFICATION</scope>
</reference>
<dbReference type="WBParaSite" id="nRc.2.0.1.t47132-RA">
    <property type="protein sequence ID" value="nRc.2.0.1.t47132-RA"/>
    <property type="gene ID" value="nRc.2.0.1.g47132"/>
</dbReference>
<proteinExistence type="predicted"/>
<dbReference type="GO" id="GO:0005739">
    <property type="term" value="C:mitochondrion"/>
    <property type="evidence" value="ECO:0007669"/>
    <property type="project" value="TreeGrafter"/>
</dbReference>
<dbReference type="InterPro" id="IPR037171">
    <property type="entry name" value="NagB/RpiA_transferase-like"/>
</dbReference>
<evidence type="ECO:0000313" key="1">
    <source>
        <dbReference type="Proteomes" id="UP000887565"/>
    </source>
</evidence>
<dbReference type="InterPro" id="IPR004165">
    <property type="entry name" value="CoA_trans_fam_I"/>
</dbReference>
<dbReference type="Proteomes" id="UP000887565">
    <property type="component" value="Unplaced"/>
</dbReference>
<accession>A0A915L8I7</accession>
<organism evidence="1 2">
    <name type="scientific">Romanomermis culicivorax</name>
    <name type="common">Nematode worm</name>
    <dbReference type="NCBI Taxonomy" id="13658"/>
    <lineage>
        <taxon>Eukaryota</taxon>
        <taxon>Metazoa</taxon>
        <taxon>Ecdysozoa</taxon>
        <taxon>Nematoda</taxon>
        <taxon>Enoplea</taxon>
        <taxon>Dorylaimia</taxon>
        <taxon>Mermithida</taxon>
        <taxon>Mermithoidea</taxon>
        <taxon>Mermithidae</taxon>
        <taxon>Romanomermis</taxon>
    </lineage>
</organism>
<dbReference type="AlphaFoldDB" id="A0A915L8I7"/>
<dbReference type="PANTHER" id="PTHR13707">
    <property type="entry name" value="KETOACID-COENZYME A TRANSFERASE"/>
    <property type="match status" value="1"/>
</dbReference>
<dbReference type="SUPFAM" id="SSF100950">
    <property type="entry name" value="NagB/RpiA/CoA transferase-like"/>
    <property type="match status" value="1"/>
</dbReference>
<sequence>MYFVGFGLCGIPENLIDGLLQTQIKQLTVVSNNCGVENWGLGLLLKNRQIKRVIGSYVGENAELERLFLNGDVELELTPQGNLAEKIRCGGAGVPAFYTPTGYATLIQEGGAPISYVKGGGKVALVSEPREHRIFNGVNYILEESIKGDFSLVKAWKADRSGNLIFRLNIKI</sequence>
<dbReference type="PANTHER" id="PTHR13707:SF23">
    <property type="entry name" value="SUCCINYL-COA:3-KETOACID-COENZYME A TRANSFERASE"/>
    <property type="match status" value="1"/>
</dbReference>
<dbReference type="OMA" id="AFFCPTA"/>